<feature type="binding site" evidence="13">
    <location>
        <position position="92"/>
    </location>
    <ligand>
        <name>UDP-N-acetyl-alpha-D-glucosamine</name>
        <dbReference type="ChEBI" id="CHEBI:57705"/>
    </ligand>
</feature>
<dbReference type="EC" id="2.5.1.7" evidence="13"/>
<dbReference type="InterPro" id="IPR050068">
    <property type="entry name" value="MurA_subfamily"/>
</dbReference>
<keyword evidence="5 13" id="KW-0808">Transferase</keyword>
<comment type="pathway">
    <text evidence="2 13">Cell wall biogenesis; peptidoglycan biosynthesis.</text>
</comment>
<comment type="subcellular location">
    <subcellularLocation>
        <location evidence="1 13">Cytoplasm</location>
    </subcellularLocation>
</comment>
<dbReference type="GO" id="GO:0008760">
    <property type="term" value="F:UDP-N-acetylglucosamine 1-carboxyvinyltransferase activity"/>
    <property type="evidence" value="ECO:0007669"/>
    <property type="project" value="UniProtKB-UniRule"/>
</dbReference>
<dbReference type="NCBIfam" id="NF006873">
    <property type="entry name" value="PRK09369.1"/>
    <property type="match status" value="1"/>
</dbReference>
<dbReference type="PANTHER" id="PTHR43783">
    <property type="entry name" value="UDP-N-ACETYLGLUCOSAMINE 1-CARBOXYVINYLTRANSFERASE"/>
    <property type="match status" value="1"/>
</dbReference>
<evidence type="ECO:0000256" key="6">
    <source>
        <dbReference type="ARBA" id="ARBA00022960"/>
    </source>
</evidence>
<dbReference type="HAMAP" id="MF_00111">
    <property type="entry name" value="MurA"/>
    <property type="match status" value="1"/>
</dbReference>
<dbReference type="GO" id="GO:0071555">
    <property type="term" value="P:cell wall organization"/>
    <property type="evidence" value="ECO:0007669"/>
    <property type="project" value="UniProtKB-KW"/>
</dbReference>
<feature type="binding site" evidence="13">
    <location>
        <position position="326"/>
    </location>
    <ligand>
        <name>UDP-N-acetyl-alpha-D-glucosamine</name>
        <dbReference type="ChEBI" id="CHEBI:57705"/>
    </ligand>
</feature>
<feature type="domain" description="Enolpyruvate transferase" evidence="14">
    <location>
        <begin position="7"/>
        <end position="403"/>
    </location>
</feature>
<evidence type="ECO:0000256" key="5">
    <source>
        <dbReference type="ARBA" id="ARBA00022679"/>
    </source>
</evidence>
<feature type="binding site" evidence="13">
    <location>
        <begin position="22"/>
        <end position="23"/>
    </location>
    <ligand>
        <name>phosphoenolpyruvate</name>
        <dbReference type="ChEBI" id="CHEBI:58702"/>
    </ligand>
</feature>
<protein>
    <recommendedName>
        <fullName evidence="13">UDP-N-acetylglucosamine 1-carboxyvinyltransferase</fullName>
        <ecNumber evidence="13">2.5.1.7</ecNumber>
    </recommendedName>
    <alternativeName>
        <fullName evidence="13">Enoylpyruvate transferase</fullName>
    </alternativeName>
    <alternativeName>
        <fullName evidence="13">UDP-N-acetylglucosamine enolpyruvyl transferase</fullName>
        <shortName evidence="13">EPT</shortName>
    </alternativeName>
</protein>
<dbReference type="GO" id="GO:0051301">
    <property type="term" value="P:cell division"/>
    <property type="evidence" value="ECO:0007669"/>
    <property type="project" value="UniProtKB-KW"/>
</dbReference>
<sequence length="417" mass="44313">MEKLMISGGRPLKGTVQISGAKNSAIALLPAAILAESEVVLDNLPELSDVAVFTEILEDLGASVAWSGNQIKIDPSTIKSIPMPNGPVKKLRASYYMMGALLGRFGEATIGLPGGCNFEPRPIDQHVKGFEALGATVTNEHGAIHLYAKELTGAKIYLDVSSVGATINIMLAAARAKGSTIIENAAKEPEIIDVATLLNSMGAIIKGAGTETIRIEGVREMHGCRHSIIPDRIQAGTYMIAAAATRGNVLIDNVIPKHLEALTAKLIEMGVTVEELDESIRVIGAASYGHADVKALVYPGFPTDLQSPMTSLLTQTEGVSVLSDFVYSNRFKHVPELVRMGAKIRVEGRSAIIEGGKLNAAKVKASDLRAGAALVIAGLTVEEGITEVTGVEFIDRGYDHLVMNLRDLGADVWRQTE</sequence>
<comment type="function">
    <text evidence="13">Cell wall formation. Adds enolpyruvyl to UDP-N-acetylglucosamine.</text>
</comment>
<dbReference type="Proteomes" id="UP000272464">
    <property type="component" value="Unassembled WGS sequence"/>
</dbReference>
<dbReference type="GO" id="GO:0005737">
    <property type="term" value="C:cytoplasm"/>
    <property type="evidence" value="ECO:0007669"/>
    <property type="project" value="UniProtKB-SubCell"/>
</dbReference>
<comment type="caution">
    <text evidence="13">Lacks conserved residue(s) required for the propagation of feature annotation.</text>
</comment>
<keyword evidence="10 13" id="KW-0670">Pyruvate</keyword>
<keyword evidence="9 13" id="KW-0961">Cell wall biogenesis/degradation</keyword>
<keyword evidence="7 13" id="KW-0573">Peptidoglycan synthesis</keyword>
<evidence type="ECO:0000313" key="16">
    <source>
        <dbReference type="Proteomes" id="UP000272464"/>
    </source>
</evidence>
<dbReference type="GO" id="GO:0008360">
    <property type="term" value="P:regulation of cell shape"/>
    <property type="evidence" value="ECO:0007669"/>
    <property type="project" value="UniProtKB-KW"/>
</dbReference>
<dbReference type="InterPro" id="IPR001986">
    <property type="entry name" value="Enolpyruvate_Tfrase_dom"/>
</dbReference>
<evidence type="ECO:0000256" key="3">
    <source>
        <dbReference type="ARBA" id="ARBA00022490"/>
    </source>
</evidence>
<dbReference type="NCBIfam" id="NF009470">
    <property type="entry name" value="PRK12830.1"/>
    <property type="match status" value="1"/>
</dbReference>
<reference evidence="15 16" key="1">
    <citation type="submission" date="2018-12" db="EMBL/GenBank/DDBJ databases">
        <authorList>
            <person name="Sun L."/>
            <person name="Chen Z."/>
        </authorList>
    </citation>
    <scope>NUCLEOTIDE SEQUENCE [LARGE SCALE GENOMIC DNA]</scope>
    <source>
        <strain evidence="15 16">3-5-3</strain>
    </source>
</reference>
<dbReference type="FunFam" id="3.65.10.10:FF:000001">
    <property type="entry name" value="UDP-N-acetylglucosamine 1-carboxyvinyltransferase"/>
    <property type="match status" value="1"/>
</dbReference>
<name>A0A3S1BQD1_9BACL</name>
<evidence type="ECO:0000256" key="13">
    <source>
        <dbReference type="HAMAP-Rule" id="MF_00111"/>
    </source>
</evidence>
<dbReference type="SUPFAM" id="SSF55205">
    <property type="entry name" value="EPT/RTPC-like"/>
    <property type="match status" value="1"/>
</dbReference>
<feature type="binding site" evidence="13">
    <location>
        <position position="304"/>
    </location>
    <ligand>
        <name>UDP-N-acetyl-alpha-D-glucosamine</name>
        <dbReference type="ChEBI" id="CHEBI:57705"/>
    </ligand>
</feature>
<evidence type="ECO:0000256" key="7">
    <source>
        <dbReference type="ARBA" id="ARBA00022984"/>
    </source>
</evidence>
<comment type="caution">
    <text evidence="15">The sequence shown here is derived from an EMBL/GenBank/DDBJ whole genome shotgun (WGS) entry which is preliminary data.</text>
</comment>
<evidence type="ECO:0000259" key="14">
    <source>
        <dbReference type="Pfam" id="PF00275"/>
    </source>
</evidence>
<dbReference type="InterPro" id="IPR013792">
    <property type="entry name" value="RNA3'P_cycl/enolpyr_Trfase_a/b"/>
</dbReference>
<dbReference type="OrthoDB" id="9803760at2"/>
<gene>
    <name evidence="13" type="primary">murA</name>
    <name evidence="15" type="ORF">EJP77_18445</name>
</gene>
<dbReference type="AlphaFoldDB" id="A0A3S1BQD1"/>
<evidence type="ECO:0000256" key="1">
    <source>
        <dbReference type="ARBA" id="ARBA00004496"/>
    </source>
</evidence>
<dbReference type="Pfam" id="PF00275">
    <property type="entry name" value="EPSP_synthase"/>
    <property type="match status" value="1"/>
</dbReference>
<feature type="binding site" evidence="13">
    <location>
        <begin position="121"/>
        <end position="125"/>
    </location>
    <ligand>
        <name>UDP-N-acetyl-alpha-D-glucosamine</name>
        <dbReference type="ChEBI" id="CHEBI:57705"/>
    </ligand>
</feature>
<dbReference type="InterPro" id="IPR036968">
    <property type="entry name" value="Enolpyruvate_Tfrase_sf"/>
</dbReference>
<feature type="modified residue" description="2-(S-cysteinyl)pyruvic acid O-phosphothioketal" evidence="13">
    <location>
        <position position="116"/>
    </location>
</feature>
<evidence type="ECO:0000256" key="12">
    <source>
        <dbReference type="ARBA" id="ARBA00047527"/>
    </source>
</evidence>
<comment type="catalytic activity">
    <reaction evidence="12 13">
        <text>phosphoenolpyruvate + UDP-N-acetyl-alpha-D-glucosamine = UDP-N-acetyl-3-O-(1-carboxyvinyl)-alpha-D-glucosamine + phosphate</text>
        <dbReference type="Rhea" id="RHEA:18681"/>
        <dbReference type="ChEBI" id="CHEBI:43474"/>
        <dbReference type="ChEBI" id="CHEBI:57705"/>
        <dbReference type="ChEBI" id="CHEBI:58702"/>
        <dbReference type="ChEBI" id="CHEBI:68483"/>
        <dbReference type="EC" id="2.5.1.7"/>
    </reaction>
</comment>
<keyword evidence="4 13" id="KW-0132">Cell division</keyword>
<evidence type="ECO:0000256" key="2">
    <source>
        <dbReference type="ARBA" id="ARBA00004752"/>
    </source>
</evidence>
<dbReference type="EMBL" id="RZNX01000012">
    <property type="protein sequence ID" value="RUT28076.1"/>
    <property type="molecule type" value="Genomic_DNA"/>
</dbReference>
<keyword evidence="8 13" id="KW-0131">Cell cycle</keyword>
<evidence type="ECO:0000256" key="4">
    <source>
        <dbReference type="ARBA" id="ARBA00022618"/>
    </source>
</evidence>
<proteinExistence type="inferred from homology"/>
<dbReference type="RefSeq" id="WP_127200815.1">
    <property type="nucleotide sequence ID" value="NZ_RZNX01000012.1"/>
</dbReference>
<dbReference type="GO" id="GO:0009252">
    <property type="term" value="P:peptidoglycan biosynthetic process"/>
    <property type="evidence" value="ECO:0007669"/>
    <property type="project" value="UniProtKB-UniRule"/>
</dbReference>
<dbReference type="InterPro" id="IPR005750">
    <property type="entry name" value="UDP_GlcNAc_COvinyl_MurA"/>
</dbReference>
<comment type="similarity">
    <text evidence="11 13">Belongs to the EPSP synthase family. MurA subfamily.</text>
</comment>
<dbReference type="UniPathway" id="UPA00219"/>
<evidence type="ECO:0000256" key="10">
    <source>
        <dbReference type="ARBA" id="ARBA00023317"/>
    </source>
</evidence>
<feature type="active site" description="Proton donor" evidence="13">
    <location>
        <position position="116"/>
    </location>
</feature>
<dbReference type="CDD" id="cd01555">
    <property type="entry name" value="UdpNAET"/>
    <property type="match status" value="1"/>
</dbReference>
<evidence type="ECO:0000256" key="8">
    <source>
        <dbReference type="ARBA" id="ARBA00023306"/>
    </source>
</evidence>
<dbReference type="GO" id="GO:0019277">
    <property type="term" value="P:UDP-N-acetylgalactosamine biosynthetic process"/>
    <property type="evidence" value="ECO:0007669"/>
    <property type="project" value="InterPro"/>
</dbReference>
<keyword evidence="16" id="KW-1185">Reference proteome</keyword>
<accession>A0A3S1BQD1</accession>
<dbReference type="NCBIfam" id="TIGR01072">
    <property type="entry name" value="murA"/>
    <property type="match status" value="1"/>
</dbReference>
<evidence type="ECO:0000256" key="11">
    <source>
        <dbReference type="ARBA" id="ARBA00038367"/>
    </source>
</evidence>
<organism evidence="15 16">
    <name type="scientific">Paenibacillus zeisoli</name>
    <dbReference type="NCBI Taxonomy" id="2496267"/>
    <lineage>
        <taxon>Bacteria</taxon>
        <taxon>Bacillati</taxon>
        <taxon>Bacillota</taxon>
        <taxon>Bacilli</taxon>
        <taxon>Bacillales</taxon>
        <taxon>Paenibacillaceae</taxon>
        <taxon>Paenibacillus</taxon>
    </lineage>
</organism>
<dbReference type="PANTHER" id="PTHR43783:SF2">
    <property type="entry name" value="UDP-N-ACETYLGLUCOSAMINE 1-CARBOXYVINYLTRANSFERASE 2"/>
    <property type="match status" value="1"/>
</dbReference>
<keyword evidence="3 13" id="KW-0963">Cytoplasm</keyword>
<evidence type="ECO:0000256" key="9">
    <source>
        <dbReference type="ARBA" id="ARBA00023316"/>
    </source>
</evidence>
<evidence type="ECO:0000313" key="15">
    <source>
        <dbReference type="EMBL" id="RUT28076.1"/>
    </source>
</evidence>
<keyword evidence="6 13" id="KW-0133">Cell shape</keyword>
<dbReference type="Gene3D" id="3.65.10.10">
    <property type="entry name" value="Enolpyruvate transferase domain"/>
    <property type="match status" value="2"/>
</dbReference>